<dbReference type="InterPro" id="IPR002516">
    <property type="entry name" value="Glyco_trans_11"/>
</dbReference>
<evidence type="ECO:0000256" key="1">
    <source>
        <dbReference type="ARBA" id="ARBA00022676"/>
    </source>
</evidence>
<dbReference type="RefSeq" id="WP_247813791.1">
    <property type="nucleotide sequence ID" value="NZ_CP095855.1"/>
</dbReference>
<dbReference type="Gene3D" id="3.40.50.11350">
    <property type="match status" value="1"/>
</dbReference>
<evidence type="ECO:0000256" key="2">
    <source>
        <dbReference type="ARBA" id="ARBA00022679"/>
    </source>
</evidence>
<evidence type="ECO:0000313" key="3">
    <source>
        <dbReference type="EMBL" id="UPK71674.1"/>
    </source>
</evidence>
<dbReference type="Pfam" id="PF01531">
    <property type="entry name" value="Glyco_transf_11"/>
    <property type="match status" value="1"/>
</dbReference>
<dbReference type="Proteomes" id="UP000830198">
    <property type="component" value="Chromosome"/>
</dbReference>
<organism evidence="3 4">
    <name type="scientific">Chitinophaga filiformis</name>
    <name type="common">Myxococcus filiformis</name>
    <name type="synonym">Flexibacter filiformis</name>
    <dbReference type="NCBI Taxonomy" id="104663"/>
    <lineage>
        <taxon>Bacteria</taxon>
        <taxon>Pseudomonadati</taxon>
        <taxon>Bacteroidota</taxon>
        <taxon>Chitinophagia</taxon>
        <taxon>Chitinophagales</taxon>
        <taxon>Chitinophagaceae</taxon>
        <taxon>Chitinophaga</taxon>
    </lineage>
</organism>
<dbReference type="PANTHER" id="PTHR11927">
    <property type="entry name" value="GALACTOSIDE 2-L-FUCOSYLTRANSFERASE"/>
    <property type="match status" value="1"/>
</dbReference>
<keyword evidence="4" id="KW-1185">Reference proteome</keyword>
<protein>
    <submittedName>
        <fullName evidence="3">Alpha-1,2-fucosyltransferase</fullName>
    </submittedName>
</protein>
<keyword evidence="2" id="KW-0808">Transferase</keyword>
<proteinExistence type="predicted"/>
<evidence type="ECO:0000313" key="4">
    <source>
        <dbReference type="Proteomes" id="UP000830198"/>
    </source>
</evidence>
<dbReference type="PANTHER" id="PTHR11927:SF9">
    <property type="entry name" value="L-FUCOSYLTRANSFERASE"/>
    <property type="match status" value="1"/>
</dbReference>
<sequence length="315" mass="36887">MVINLYVNGQLGNRLLHISSFIVNSAEYDYKFYYLSFPSAYQEYFNIHDNHALKQTKARFRFSRLPVINTILIAGARALLKLRRRAQQLPYLDYITIVRPAQVNQGVYYDLNDTRYIEKARKKLLFVEGWRFTDPGNMSKHLPLIREIFAPREKYAHVIHTITQKARNFGEVLIGVHIRRGDYKHYQNGKWYYDDAIYSSFMRDMQQLLTEGYGYSSVVFIICSDEVIDVKQFYSLPVVYVRKSEIIDLYTLSNCDYILAPPSTFSGWASYYGNVPIYYIDNPSVPFNEDKLTTGLHPHFTSAATHCKNYYDVLN</sequence>
<keyword evidence="1" id="KW-0328">Glycosyltransferase</keyword>
<accession>A0ABY4I6G1</accession>
<reference evidence="3 4" key="1">
    <citation type="submission" date="2022-04" db="EMBL/GenBank/DDBJ databases">
        <title>The arsenic-methylating capacity of Chitinophaga filiformis YT5 during chitin decomposition.</title>
        <authorList>
            <person name="Chen G."/>
            <person name="Liang Y."/>
        </authorList>
    </citation>
    <scope>NUCLEOTIDE SEQUENCE [LARGE SCALE GENOMIC DNA]</scope>
    <source>
        <strain evidence="3 4">YT5</strain>
    </source>
</reference>
<name>A0ABY4I6G1_CHIFI</name>
<dbReference type="EMBL" id="CP095855">
    <property type="protein sequence ID" value="UPK71674.1"/>
    <property type="molecule type" value="Genomic_DNA"/>
</dbReference>
<gene>
    <name evidence="3" type="ORF">MYF79_10315</name>
</gene>